<dbReference type="InterPro" id="IPR042099">
    <property type="entry name" value="ANL_N_sf"/>
</dbReference>
<name>A0A9W4NWM1_9EURO</name>
<protein>
    <submittedName>
        <fullName evidence="7">Uncharacterized protein</fullName>
    </submittedName>
</protein>
<dbReference type="Gene3D" id="3.40.50.12780">
    <property type="entry name" value="N-terminal domain of ligase-like"/>
    <property type="match status" value="1"/>
</dbReference>
<evidence type="ECO:0000313" key="7">
    <source>
        <dbReference type="EMBL" id="CAG8425201.1"/>
    </source>
</evidence>
<evidence type="ECO:0000256" key="2">
    <source>
        <dbReference type="ARBA" id="ARBA00022598"/>
    </source>
</evidence>
<dbReference type="PANTHER" id="PTHR43859:SF4">
    <property type="entry name" value="BUTANOATE--COA LIGASE AAE1-RELATED"/>
    <property type="match status" value="1"/>
</dbReference>
<evidence type="ECO:0000256" key="4">
    <source>
        <dbReference type="ARBA" id="ARBA00023098"/>
    </source>
</evidence>
<evidence type="ECO:0000259" key="5">
    <source>
        <dbReference type="Pfam" id="PF00501"/>
    </source>
</evidence>
<evidence type="ECO:0000259" key="6">
    <source>
        <dbReference type="Pfam" id="PF13193"/>
    </source>
</evidence>
<dbReference type="FunFam" id="3.30.300.30:FF:000008">
    <property type="entry name" value="2,3-dihydroxybenzoate-AMP ligase"/>
    <property type="match status" value="1"/>
</dbReference>
<dbReference type="InterPro" id="IPR025110">
    <property type="entry name" value="AMP-bd_C"/>
</dbReference>
<keyword evidence="2" id="KW-0436">Ligase</keyword>
<keyword evidence="3" id="KW-0276">Fatty acid metabolism</keyword>
<dbReference type="InterPro" id="IPR045851">
    <property type="entry name" value="AMP-bd_C_sf"/>
</dbReference>
<dbReference type="GO" id="GO:0006631">
    <property type="term" value="P:fatty acid metabolic process"/>
    <property type="evidence" value="ECO:0007669"/>
    <property type="project" value="UniProtKB-KW"/>
</dbReference>
<reference evidence="7" key="1">
    <citation type="submission" date="2021-07" db="EMBL/GenBank/DDBJ databases">
        <authorList>
            <person name="Branca A.L. A."/>
        </authorList>
    </citation>
    <scope>NUCLEOTIDE SEQUENCE</scope>
</reference>
<dbReference type="PANTHER" id="PTHR43859">
    <property type="entry name" value="ACYL-ACTIVATING ENZYME"/>
    <property type="match status" value="1"/>
</dbReference>
<sequence length="574" mass="63838">MAALNADPVHLHTLSPTQFLPRAAAIEPNAPAIYHITLKGKVLRRTYEEFSKRSAALAYYIKEQGHKRVGILATNTPAFLESVFGISGAGAVNVGRYELNTPSDYSKFDMEHGVAINYRLKGEDIQYIFEHAEVDMIIADVQYAPLLVKFREVHNDIPILVDTDTGDDDGPYARAILRGLEIDRRLGDLGWAGLQTQATGEDDMLALSYTSGTTSRPKGVIYTHRSAYLAAMGNVVESQLNQSPSRCGYLWVLPMFHAMGWTFPWAVTAVRGTHYCLRKIDYPRLWHILRSEPITHLCAAPTVNTMLCQSKEAIRLPRKVQVTVAASPPSGTLFEKMTSFNLHPVHAFGMTETYGPVIMSYYLPEWDNLPADQKYAKMARQGHGVITGLPVRVIKPEQGASLIDVARDGKEIGEIIIQGNLCAKGYYKDPRETEKLFSGGWMHSGDLAVWHEDGAVQIMDRAKDIIISGGENISSVALENILMKHPGVVEAAVIGVPDAQWGETPKAFIVRDPNTPTEGTDILKWAKETSEMGRFMTPREIEVIDELPKTSTGKIQKKVLREIEDKRQKRKANL</sequence>
<evidence type="ECO:0000256" key="1">
    <source>
        <dbReference type="ARBA" id="ARBA00006432"/>
    </source>
</evidence>
<feature type="domain" description="AMP-dependent synthetase/ligase" evidence="5">
    <location>
        <begin position="22"/>
        <end position="427"/>
    </location>
</feature>
<dbReference type="Gene3D" id="3.30.300.30">
    <property type="match status" value="1"/>
</dbReference>
<organism evidence="7 8">
    <name type="scientific">Penicillium salamii</name>
    <dbReference type="NCBI Taxonomy" id="1612424"/>
    <lineage>
        <taxon>Eukaryota</taxon>
        <taxon>Fungi</taxon>
        <taxon>Dikarya</taxon>
        <taxon>Ascomycota</taxon>
        <taxon>Pezizomycotina</taxon>
        <taxon>Eurotiomycetes</taxon>
        <taxon>Eurotiomycetidae</taxon>
        <taxon>Eurotiales</taxon>
        <taxon>Aspergillaceae</taxon>
        <taxon>Penicillium</taxon>
    </lineage>
</organism>
<dbReference type="Pfam" id="PF13193">
    <property type="entry name" value="AMP-binding_C"/>
    <property type="match status" value="1"/>
</dbReference>
<comment type="caution">
    <text evidence="7">The sequence shown here is derived from an EMBL/GenBank/DDBJ whole genome shotgun (WGS) entry which is preliminary data.</text>
</comment>
<dbReference type="InterPro" id="IPR000873">
    <property type="entry name" value="AMP-dep_synth/lig_dom"/>
</dbReference>
<dbReference type="EMBL" id="CAJVPD010000290">
    <property type="protein sequence ID" value="CAG8425201.1"/>
    <property type="molecule type" value="Genomic_DNA"/>
</dbReference>
<dbReference type="SUPFAM" id="SSF56801">
    <property type="entry name" value="Acetyl-CoA synthetase-like"/>
    <property type="match status" value="1"/>
</dbReference>
<dbReference type="Proteomes" id="UP001152592">
    <property type="component" value="Unassembled WGS sequence"/>
</dbReference>
<dbReference type="PROSITE" id="PS00455">
    <property type="entry name" value="AMP_BINDING"/>
    <property type="match status" value="1"/>
</dbReference>
<dbReference type="AlphaFoldDB" id="A0A9W4NWM1"/>
<dbReference type="InterPro" id="IPR020845">
    <property type="entry name" value="AMP-binding_CS"/>
</dbReference>
<feature type="domain" description="AMP-binding enzyme C-terminal" evidence="6">
    <location>
        <begin position="478"/>
        <end position="554"/>
    </location>
</feature>
<dbReference type="OrthoDB" id="5561043at2759"/>
<comment type="similarity">
    <text evidence="1">Belongs to the ATP-dependent AMP-binding enzyme family.</text>
</comment>
<evidence type="ECO:0000256" key="3">
    <source>
        <dbReference type="ARBA" id="ARBA00022832"/>
    </source>
</evidence>
<keyword evidence="4" id="KW-0443">Lipid metabolism</keyword>
<gene>
    <name evidence="7" type="ORF">PSALAMII_LOCUS10171</name>
</gene>
<evidence type="ECO:0000313" key="8">
    <source>
        <dbReference type="Proteomes" id="UP001152592"/>
    </source>
</evidence>
<dbReference type="Pfam" id="PF00501">
    <property type="entry name" value="AMP-binding"/>
    <property type="match status" value="1"/>
</dbReference>
<proteinExistence type="inferred from homology"/>
<accession>A0A9W4NWM1</accession>
<dbReference type="GO" id="GO:0016874">
    <property type="term" value="F:ligase activity"/>
    <property type="evidence" value="ECO:0007669"/>
    <property type="project" value="UniProtKB-KW"/>
</dbReference>